<name>A0A0F8YIU5_9ZZZZ</name>
<reference evidence="1" key="1">
    <citation type="journal article" date="2015" name="Nature">
        <title>Complex archaea that bridge the gap between prokaryotes and eukaryotes.</title>
        <authorList>
            <person name="Spang A."/>
            <person name="Saw J.H."/>
            <person name="Jorgensen S.L."/>
            <person name="Zaremba-Niedzwiedzka K."/>
            <person name="Martijn J."/>
            <person name="Lind A.E."/>
            <person name="van Eijk R."/>
            <person name="Schleper C."/>
            <person name="Guy L."/>
            <person name="Ettema T.J."/>
        </authorList>
    </citation>
    <scope>NUCLEOTIDE SEQUENCE</scope>
</reference>
<organism evidence="1">
    <name type="scientific">marine sediment metagenome</name>
    <dbReference type="NCBI Taxonomy" id="412755"/>
    <lineage>
        <taxon>unclassified sequences</taxon>
        <taxon>metagenomes</taxon>
        <taxon>ecological metagenomes</taxon>
    </lineage>
</organism>
<evidence type="ECO:0000313" key="1">
    <source>
        <dbReference type="EMBL" id="KKK73655.1"/>
    </source>
</evidence>
<sequence>MTLPKFEASKDRTCIKCGAKSSETKHILGDPDALNGRPSYLSVVDKQLSFIKRCCTRCGFEWAEACLDALDALDTSKEDTTDQLAIEYNKLIDELVEASIHFAELDTDLTYASCHRGITDHGQVSMKAENCTRCSRILRLREAIKPFLDTTKKTKQEEEYYSDDLRH</sequence>
<protein>
    <submittedName>
        <fullName evidence="1">Uncharacterized protein</fullName>
    </submittedName>
</protein>
<dbReference type="EMBL" id="LAZR01056689">
    <property type="protein sequence ID" value="KKK73655.1"/>
    <property type="molecule type" value="Genomic_DNA"/>
</dbReference>
<proteinExistence type="predicted"/>
<dbReference type="AlphaFoldDB" id="A0A0F8YIU5"/>
<accession>A0A0F8YIU5</accession>
<gene>
    <name evidence="1" type="ORF">LCGC14_2891660</name>
</gene>
<comment type="caution">
    <text evidence="1">The sequence shown here is derived from an EMBL/GenBank/DDBJ whole genome shotgun (WGS) entry which is preliminary data.</text>
</comment>